<protein>
    <submittedName>
        <fullName evidence="7">Aste57867_1623 protein</fullName>
    </submittedName>
</protein>
<feature type="transmembrane region" description="Helical" evidence="5">
    <location>
        <begin position="12"/>
        <end position="33"/>
    </location>
</feature>
<reference evidence="7 8" key="1">
    <citation type="submission" date="2019-03" db="EMBL/GenBank/DDBJ databases">
        <authorList>
            <person name="Gaulin E."/>
            <person name="Dumas B."/>
        </authorList>
    </citation>
    <scope>NUCLEOTIDE SEQUENCE [LARGE SCALE GENOMIC DNA]</scope>
    <source>
        <strain evidence="7">CBS 568.67</strain>
    </source>
</reference>
<dbReference type="OrthoDB" id="70673at2759"/>
<keyword evidence="4 5" id="KW-0472">Membrane</keyword>
<keyword evidence="2 5" id="KW-0812">Transmembrane</keyword>
<evidence type="ECO:0000313" key="6">
    <source>
        <dbReference type="EMBL" id="KAF0718521.1"/>
    </source>
</evidence>
<evidence type="ECO:0000256" key="5">
    <source>
        <dbReference type="SAM" id="Phobius"/>
    </source>
</evidence>
<evidence type="ECO:0000256" key="4">
    <source>
        <dbReference type="ARBA" id="ARBA00023136"/>
    </source>
</evidence>
<evidence type="ECO:0000256" key="2">
    <source>
        <dbReference type="ARBA" id="ARBA00022692"/>
    </source>
</evidence>
<dbReference type="AlphaFoldDB" id="A0A485KAT2"/>
<gene>
    <name evidence="7" type="primary">Aste57867_1623</name>
    <name evidence="6" type="ORF">As57867_001621</name>
    <name evidence="7" type="ORF">ASTE57867_1623</name>
</gene>
<proteinExistence type="predicted"/>
<dbReference type="EMBL" id="VJMH01000142">
    <property type="protein sequence ID" value="KAF0718521.1"/>
    <property type="molecule type" value="Genomic_DNA"/>
</dbReference>
<dbReference type="GO" id="GO:0016020">
    <property type="term" value="C:membrane"/>
    <property type="evidence" value="ECO:0007669"/>
    <property type="project" value="UniProtKB-SubCell"/>
</dbReference>
<evidence type="ECO:0000313" key="7">
    <source>
        <dbReference type="EMBL" id="VFT78836.1"/>
    </source>
</evidence>
<name>A0A485KAT2_9STRA</name>
<keyword evidence="8" id="KW-1185">Reference proteome</keyword>
<evidence type="ECO:0000256" key="3">
    <source>
        <dbReference type="ARBA" id="ARBA00022989"/>
    </source>
</evidence>
<dbReference type="EMBL" id="CAADRA010000142">
    <property type="protein sequence ID" value="VFT78836.1"/>
    <property type="molecule type" value="Genomic_DNA"/>
</dbReference>
<evidence type="ECO:0000256" key="1">
    <source>
        <dbReference type="ARBA" id="ARBA00004141"/>
    </source>
</evidence>
<feature type="transmembrane region" description="Helical" evidence="5">
    <location>
        <begin position="286"/>
        <end position="305"/>
    </location>
</feature>
<dbReference type="PRINTS" id="PR00259">
    <property type="entry name" value="TMFOUR"/>
</dbReference>
<reference evidence="6" key="2">
    <citation type="submission" date="2019-06" db="EMBL/GenBank/DDBJ databases">
        <title>Genomics analysis of Aphanomyces spp. identifies a new class of oomycete effector associated with host adaptation.</title>
        <authorList>
            <person name="Gaulin E."/>
        </authorList>
    </citation>
    <scope>NUCLEOTIDE SEQUENCE</scope>
    <source>
        <strain evidence="6">CBS 578.67</strain>
    </source>
</reference>
<dbReference type="Proteomes" id="UP000332933">
    <property type="component" value="Unassembled WGS sequence"/>
</dbReference>
<dbReference type="InterPro" id="IPR018499">
    <property type="entry name" value="Tetraspanin/Peripherin"/>
</dbReference>
<dbReference type="Pfam" id="PF00335">
    <property type="entry name" value="Tetraspanin"/>
    <property type="match status" value="1"/>
</dbReference>
<organism evidence="7 8">
    <name type="scientific">Aphanomyces stellatus</name>
    <dbReference type="NCBI Taxonomy" id="120398"/>
    <lineage>
        <taxon>Eukaryota</taxon>
        <taxon>Sar</taxon>
        <taxon>Stramenopiles</taxon>
        <taxon>Oomycota</taxon>
        <taxon>Saprolegniomycetes</taxon>
        <taxon>Saprolegniales</taxon>
        <taxon>Verrucalvaceae</taxon>
        <taxon>Aphanomyces</taxon>
    </lineage>
</organism>
<keyword evidence="3 5" id="KW-1133">Transmembrane helix</keyword>
<evidence type="ECO:0000313" key="8">
    <source>
        <dbReference type="Proteomes" id="UP000332933"/>
    </source>
</evidence>
<comment type="subcellular location">
    <subcellularLocation>
        <location evidence="1">Membrane</location>
        <topology evidence="1">Multi-pass membrane protein</topology>
    </subcellularLocation>
</comment>
<feature type="transmembrane region" description="Helical" evidence="5">
    <location>
        <begin position="53"/>
        <end position="76"/>
    </location>
</feature>
<accession>A0A485KAT2</accession>
<sequence length="317" mass="33640">MGMPTTFSKIILVVLNTVFIAAGAFLIYLGTNLKGSNWSDVFSSATAVSVDSLGLYTIIFGSGVCLIALSGFFGALCHSRGLLTVYSVFLFISFAVFTLVAVVGFMSSSTASKWNDKDFPAAKEETSVASGFNEVYCYSQGARLCTSAKARDAFQAFVPASADLIITAAKALQIDVDAPTGVNGFCGSVDKQIAALGIAGTLAAKALPSEYKQACQTCATVQSQYGQYKTIFDWTEEKCALNKASALYCGKFLVSKSQGNDVYTGAPYATCRPAILDLWKSYSSKLAIGATVFAAVSLVLIFVSCEAGKRFNAYHDY</sequence>
<feature type="transmembrane region" description="Helical" evidence="5">
    <location>
        <begin position="83"/>
        <end position="106"/>
    </location>
</feature>